<evidence type="ECO:0000313" key="3">
    <source>
        <dbReference type="Proteomes" id="UP001141327"/>
    </source>
</evidence>
<gene>
    <name evidence="2" type="ORF">PAPYR_11702</name>
</gene>
<organism evidence="2 3">
    <name type="scientific">Paratrimastix pyriformis</name>
    <dbReference type="NCBI Taxonomy" id="342808"/>
    <lineage>
        <taxon>Eukaryota</taxon>
        <taxon>Metamonada</taxon>
        <taxon>Preaxostyla</taxon>
        <taxon>Paratrimastigidae</taxon>
        <taxon>Paratrimastix</taxon>
    </lineage>
</organism>
<evidence type="ECO:0000256" key="1">
    <source>
        <dbReference type="SAM" id="MobiDB-lite"/>
    </source>
</evidence>
<evidence type="ECO:0000313" key="2">
    <source>
        <dbReference type="EMBL" id="KAJ4453747.1"/>
    </source>
</evidence>
<feature type="compositionally biased region" description="Basic and acidic residues" evidence="1">
    <location>
        <begin position="1"/>
        <end position="19"/>
    </location>
</feature>
<comment type="caution">
    <text evidence="2">The sequence shown here is derived from an EMBL/GenBank/DDBJ whole genome shotgun (WGS) entry which is preliminary data.</text>
</comment>
<feature type="region of interest" description="Disordered" evidence="1">
    <location>
        <begin position="1"/>
        <end position="21"/>
    </location>
</feature>
<dbReference type="EMBL" id="JAPMOS010000220">
    <property type="protein sequence ID" value="KAJ4453747.1"/>
    <property type="molecule type" value="Genomic_DNA"/>
</dbReference>
<dbReference type="Proteomes" id="UP001141327">
    <property type="component" value="Unassembled WGS sequence"/>
</dbReference>
<keyword evidence="3" id="KW-1185">Reference proteome</keyword>
<protein>
    <submittedName>
        <fullName evidence="2">Uncharacterized protein</fullName>
    </submittedName>
</protein>
<reference evidence="2" key="1">
    <citation type="journal article" date="2022" name="bioRxiv">
        <title>Genomics of Preaxostyla Flagellates Illuminates Evolutionary Transitions and the Path Towards Mitochondrial Loss.</title>
        <authorList>
            <person name="Novak L.V.F."/>
            <person name="Treitli S.C."/>
            <person name="Pyrih J."/>
            <person name="Halakuc P."/>
            <person name="Pipaliya S.V."/>
            <person name="Vacek V."/>
            <person name="Brzon O."/>
            <person name="Soukal P."/>
            <person name="Eme L."/>
            <person name="Dacks J.B."/>
            <person name="Karnkowska A."/>
            <person name="Elias M."/>
            <person name="Hampl V."/>
        </authorList>
    </citation>
    <scope>NUCLEOTIDE SEQUENCE</scope>
    <source>
        <strain evidence="2">RCP-MX</strain>
    </source>
</reference>
<proteinExistence type="predicted"/>
<accession>A0ABQ8U397</accession>
<name>A0ABQ8U397_9EUKA</name>
<sequence length="162" mass="17582">MSDEPKNEMKEDGKEDDGMTTKMKNGALVINYCDDGAERRDGGRGFAWNSFHACASDSRLDGPAFLKSSLQTALASFHITWEGCQQPCAATRFYRGKEGARVGGQVQHALWVEKQGAEAAERVDAGSAEGKMRRSASNPATAVKGGVLACPEREWYAAMPFE</sequence>